<gene>
    <name evidence="2" type="ORF">mMyoMyo1_009271</name>
</gene>
<reference evidence="2 3" key="1">
    <citation type="journal article" date="2020" name="Nature">
        <title>Six reference-quality genomes reveal evolution of bat adaptations.</title>
        <authorList>
            <person name="Jebb D."/>
            <person name="Huang Z."/>
            <person name="Pippel M."/>
            <person name="Hughes G.M."/>
            <person name="Lavrichenko K."/>
            <person name="Devanna P."/>
            <person name="Winkler S."/>
            <person name="Jermiin L.S."/>
            <person name="Skirmuntt E.C."/>
            <person name="Katzourakis A."/>
            <person name="Burkitt-Gray L."/>
            <person name="Ray D.A."/>
            <person name="Sullivan K.A.M."/>
            <person name="Roscito J.G."/>
            <person name="Kirilenko B.M."/>
            <person name="Davalos L.M."/>
            <person name="Corthals A.P."/>
            <person name="Power M.L."/>
            <person name="Jones G."/>
            <person name="Ransome R.D."/>
            <person name="Dechmann D.K.N."/>
            <person name="Locatelli A.G."/>
            <person name="Puechmaille S.J."/>
            <person name="Fedrigo O."/>
            <person name="Jarvis E.D."/>
            <person name="Hiller M."/>
            <person name="Vernes S.C."/>
            <person name="Myers E.W."/>
            <person name="Teeling E.C."/>
        </authorList>
    </citation>
    <scope>NUCLEOTIDE SEQUENCE [LARGE SCALE GENOMIC DNA]</scope>
    <source>
        <strain evidence="2">MMyoMyo1</strain>
        <tissue evidence="2">Flight muscle</tissue>
    </source>
</reference>
<dbReference type="AlphaFoldDB" id="A0A7J7T6R4"/>
<organism evidence="2 3">
    <name type="scientific">Myotis myotis</name>
    <name type="common">Greater mouse-eared bat</name>
    <name type="synonym">Vespertilio myotis</name>
    <dbReference type="NCBI Taxonomy" id="51298"/>
    <lineage>
        <taxon>Eukaryota</taxon>
        <taxon>Metazoa</taxon>
        <taxon>Chordata</taxon>
        <taxon>Craniata</taxon>
        <taxon>Vertebrata</taxon>
        <taxon>Euteleostomi</taxon>
        <taxon>Mammalia</taxon>
        <taxon>Eutheria</taxon>
        <taxon>Laurasiatheria</taxon>
        <taxon>Chiroptera</taxon>
        <taxon>Yangochiroptera</taxon>
        <taxon>Vespertilionidae</taxon>
        <taxon>Myotis</taxon>
    </lineage>
</organism>
<proteinExistence type="predicted"/>
<dbReference type="Proteomes" id="UP000527355">
    <property type="component" value="Unassembled WGS sequence"/>
</dbReference>
<comment type="caution">
    <text evidence="2">The sequence shown here is derived from an EMBL/GenBank/DDBJ whole genome shotgun (WGS) entry which is preliminary data.</text>
</comment>
<keyword evidence="3" id="KW-1185">Reference proteome</keyword>
<evidence type="ECO:0000313" key="3">
    <source>
        <dbReference type="Proteomes" id="UP000527355"/>
    </source>
</evidence>
<name>A0A7J7T6R4_MYOMY</name>
<evidence type="ECO:0000313" key="2">
    <source>
        <dbReference type="EMBL" id="KAF6296215.1"/>
    </source>
</evidence>
<sequence length="131" mass="14863">MVNLCSAENNQLQKNIRKTLKGNATLVASPEPEPDPGPAFTELQEAEEPPAAFEQLTPASNFWDSPTCVGPAMDQKQLQSKMKKHLKRQRLLWCPLQSQSRLQAQPSLNFQMWTHLQLVSNAPQLLWNLWS</sequence>
<accession>A0A7J7T6R4</accession>
<protein>
    <submittedName>
        <fullName evidence="2">Uncharacterized protein</fullName>
    </submittedName>
</protein>
<evidence type="ECO:0000256" key="1">
    <source>
        <dbReference type="SAM" id="MobiDB-lite"/>
    </source>
</evidence>
<dbReference type="EMBL" id="JABWUV010000017">
    <property type="protein sequence ID" value="KAF6296215.1"/>
    <property type="molecule type" value="Genomic_DNA"/>
</dbReference>
<feature type="region of interest" description="Disordered" evidence="1">
    <location>
        <begin position="23"/>
        <end position="51"/>
    </location>
</feature>